<proteinExistence type="predicted"/>
<dbReference type="Proteomes" id="UP000219336">
    <property type="component" value="Unassembled WGS sequence"/>
</dbReference>
<dbReference type="EMBL" id="OANU01000156">
    <property type="protein sequence ID" value="SNX50834.1"/>
    <property type="molecule type" value="Genomic_DNA"/>
</dbReference>
<protein>
    <submittedName>
        <fullName evidence="1">Uncharacterized protein</fullName>
    </submittedName>
</protein>
<keyword evidence="2" id="KW-1185">Reference proteome</keyword>
<gene>
    <name evidence="1" type="ORF">VTH8203_04508</name>
</gene>
<evidence type="ECO:0000313" key="2">
    <source>
        <dbReference type="Proteomes" id="UP000219336"/>
    </source>
</evidence>
<reference evidence="2" key="1">
    <citation type="submission" date="2016-06" db="EMBL/GenBank/DDBJ databases">
        <authorList>
            <person name="Rodrigo-Torres L."/>
            <person name="Arahal R.D."/>
            <person name="Lucena T."/>
        </authorList>
    </citation>
    <scope>NUCLEOTIDE SEQUENCE [LARGE SCALE GENOMIC DNA]</scope>
    <source>
        <strain evidence="2">CECT8203</strain>
    </source>
</reference>
<accession>A0A240EQE1</accession>
<sequence length="176" mass="20349">MKMAMTLSSKEISTMSVDNVIHSASEIKDLLNSDYDAACDALSDFAGRNGLNFICDEEEIIALQRIWLDFSAFSNRTEDKFNIDRYPIKRRQFDDDQASEFHESTTLVNYYEYNYTFFDIKQFAQLFESITIHDVDSVDVNGMLQSLIDDANATLAYWSYDLRLTRTGLKINFDFG</sequence>
<dbReference type="AlphaFoldDB" id="A0A240EQE1"/>
<name>A0A240EQE1_9VIBR</name>
<evidence type="ECO:0000313" key="1">
    <source>
        <dbReference type="EMBL" id="SNX50834.1"/>
    </source>
</evidence>
<organism evidence="1 2">
    <name type="scientific">Vibrio thalassae</name>
    <dbReference type="NCBI Taxonomy" id="1243014"/>
    <lineage>
        <taxon>Bacteria</taxon>
        <taxon>Pseudomonadati</taxon>
        <taxon>Pseudomonadota</taxon>
        <taxon>Gammaproteobacteria</taxon>
        <taxon>Vibrionales</taxon>
        <taxon>Vibrionaceae</taxon>
        <taxon>Vibrio</taxon>
    </lineage>
</organism>
<dbReference type="RefSeq" id="WP_096995705.1">
    <property type="nucleotide sequence ID" value="NZ_JBHSII010000011.1"/>
</dbReference>